<keyword evidence="10" id="KW-1185">Reference proteome</keyword>
<dbReference type="Proteomes" id="UP000002605">
    <property type="component" value="Chromosome 2"/>
</dbReference>
<dbReference type="HOGENOM" id="CLU_005965_5_0_1"/>
<dbReference type="KEGG" id="cdu:CD36_17610"/>
<evidence type="ECO:0000256" key="2">
    <source>
        <dbReference type="ARBA" id="ARBA00022729"/>
    </source>
</evidence>
<feature type="compositionally biased region" description="Polar residues" evidence="6">
    <location>
        <begin position="552"/>
        <end position="561"/>
    </location>
</feature>
<dbReference type="RefSeq" id="XP_002418238.1">
    <property type="nucleotide sequence ID" value="XM_002418193.1"/>
</dbReference>
<dbReference type="PRINTS" id="PR00301">
    <property type="entry name" value="HEATSHOCK70"/>
</dbReference>
<dbReference type="OrthoDB" id="10262720at2759"/>
<dbReference type="SUPFAM" id="SSF100934">
    <property type="entry name" value="Heat shock protein 70kD (HSP70), C-terminal subdomain"/>
    <property type="match status" value="1"/>
</dbReference>
<keyword evidence="2" id="KW-0732">Signal</keyword>
<dbReference type="GO" id="GO:0030968">
    <property type="term" value="P:endoplasmic reticulum unfolded protein response"/>
    <property type="evidence" value="ECO:0007669"/>
    <property type="project" value="TreeGrafter"/>
</dbReference>
<dbReference type="Gene3D" id="1.20.1270.10">
    <property type="match status" value="1"/>
</dbReference>
<keyword evidence="3" id="KW-0547">Nucleotide-binding</keyword>
<feature type="transmembrane region" description="Helical" evidence="7">
    <location>
        <begin position="6"/>
        <end position="24"/>
    </location>
</feature>
<dbReference type="SUPFAM" id="SSF53067">
    <property type="entry name" value="Actin-like ATPase domain"/>
    <property type="match status" value="2"/>
</dbReference>
<dbReference type="GeneID" id="8045798"/>
<dbReference type="PANTHER" id="PTHR45639:SF3">
    <property type="entry name" value="HYPOXIA UP-REGULATED PROTEIN 1"/>
    <property type="match status" value="1"/>
</dbReference>
<feature type="compositionally biased region" description="Basic and acidic residues" evidence="6">
    <location>
        <begin position="917"/>
        <end position="932"/>
    </location>
</feature>
<keyword evidence="7" id="KW-0812">Transmembrane</keyword>
<dbReference type="CDD" id="cd10230">
    <property type="entry name" value="ASKHA_NBD_HSP70_HYOU1"/>
    <property type="match status" value="1"/>
</dbReference>
<keyword evidence="9" id="KW-0346">Stress response</keyword>
<dbReference type="InterPro" id="IPR043129">
    <property type="entry name" value="ATPase_NBD"/>
</dbReference>
<organism evidence="9 10">
    <name type="scientific">Candida dubliniensis (strain CD36 / ATCC MYA-646 / CBS 7987 / NCPF 3949 / NRRL Y-17841)</name>
    <name type="common">Yeast</name>
    <dbReference type="NCBI Taxonomy" id="573826"/>
    <lineage>
        <taxon>Eukaryota</taxon>
        <taxon>Fungi</taxon>
        <taxon>Dikarya</taxon>
        <taxon>Ascomycota</taxon>
        <taxon>Saccharomycotina</taxon>
        <taxon>Pichiomycetes</taxon>
        <taxon>Debaryomycetaceae</taxon>
        <taxon>Candida/Lodderomyces clade</taxon>
        <taxon>Candida</taxon>
    </lineage>
</organism>
<dbReference type="GO" id="GO:0005524">
    <property type="term" value="F:ATP binding"/>
    <property type="evidence" value="ECO:0007669"/>
    <property type="project" value="UniProtKB-KW"/>
</dbReference>
<proteinExistence type="predicted"/>
<evidence type="ECO:0000256" key="4">
    <source>
        <dbReference type="ARBA" id="ARBA00022840"/>
    </source>
</evidence>
<dbReference type="Pfam" id="PF00012">
    <property type="entry name" value="HSP70"/>
    <property type="match status" value="1"/>
</dbReference>
<sequence>MKGYPFIFYILSVVFCAILGIDYGQQFTKAVLLAPGVPFEIVLTDEGKRKDLSGLCIRKVSDNDLERVYGSQMGSLITRFPHNCILDLKQLLGKSIDDPSVNQYLKSHFVKLIADETRNGIKFDLGFRNSTLEFSVEEILAMNLNEIKSRALNDLEANPHAAALVEDVAVSIPPFASQAVRQAYLDSLALANFSNVLGLVEEGTSVALNYITNKKLDKDSYDNVKHYYLIYDVGAGYTTTTLFSFTPKSIGQSVLEIESIGYDEMLGGKALTNSAYSLVLEKFLNQFNLEESDLTDKIAARLQDTAEKAKIILSANTDFQTTLESVYEEKDFKLSITRQEFEDINADIMSHITDPLLKTVAEAGLKVDDIEYVILNGGSTRVPFIQKHIATLVGENKISKSVNTDESSALGTTAKALRLKAGVSNGKDIILLEKSFSNFEVGLNDQEETNVVFYKGATIGNTTRVHLGKISEDNIGISLYENGALIKSYYFDDLLSKTKKLDCKSKEDKNIFGKFSLDNNKIFDLIGLEIECSSGKEGSLFDKLMKKDYSDNNQASADQVDSNTDNSTNSTINTNASKKVKSPKVINVSLPKPSYPHIKPIGRITKQSLLDKLAYLNAQDELKIATDHVKNELEGQCYKLREFVEGHHSELLQELSEQELDEVTTFIGDLIEWLDFESDDSTLDELNSKVEEVNNKFSEMKRYSEIATTDLSKKGLKKLYDDSSNLIMKIQTSMLEFGTKISEVRKKYEDAGLDFDKANERIIQKLTGKGEDKLLSFDKTLKSYKEVITEIAKVLEYDDKDFSKIAKTQLYSYHEKLAKGVADMFGDIISIESLHLDRMELFDKHFEQLLERRKQQEHRKKLREAQKAAKEEQKEQETNPEEVEIIEEDDEDVEETPDQTRTEVSSEEIIDSVGEDSSNKSEEKPDVEHDEL</sequence>
<feature type="region of interest" description="Disordered" evidence="6">
    <location>
        <begin position="860"/>
        <end position="932"/>
    </location>
</feature>
<dbReference type="GO" id="GO:0140662">
    <property type="term" value="F:ATP-dependent protein folding chaperone"/>
    <property type="evidence" value="ECO:0007669"/>
    <property type="project" value="InterPro"/>
</dbReference>
<dbReference type="CGD" id="CAL0000165076">
    <property type="gene designation" value="Cd36_17610"/>
</dbReference>
<evidence type="ECO:0000313" key="10">
    <source>
        <dbReference type="Proteomes" id="UP000002605"/>
    </source>
</evidence>
<evidence type="ECO:0000256" key="5">
    <source>
        <dbReference type="ARBA" id="ARBA00023186"/>
    </source>
</evidence>
<keyword evidence="7" id="KW-1133">Transmembrane helix</keyword>
<dbReference type="GO" id="GO:0005788">
    <property type="term" value="C:endoplasmic reticulum lumen"/>
    <property type="evidence" value="ECO:0007669"/>
    <property type="project" value="UniProtKB-SubCell"/>
</dbReference>
<dbReference type="VEuPathDB" id="FungiDB:CD36_17610"/>
<evidence type="ECO:0000256" key="1">
    <source>
        <dbReference type="ARBA" id="ARBA00004319"/>
    </source>
</evidence>
<evidence type="ECO:0000313" key="9">
    <source>
        <dbReference type="EMBL" id="CAX43538.1"/>
    </source>
</evidence>
<dbReference type="InterPro" id="IPR018181">
    <property type="entry name" value="Heat_shock_70_CS"/>
</dbReference>
<dbReference type="PROSITE" id="PS01036">
    <property type="entry name" value="HSP70_3"/>
    <property type="match status" value="1"/>
</dbReference>
<feature type="compositionally biased region" description="Acidic residues" evidence="6">
    <location>
        <begin position="878"/>
        <end position="897"/>
    </location>
</feature>
<keyword evidence="5" id="KW-0143">Chaperone</keyword>
<feature type="region of interest" description="Disordered" evidence="6">
    <location>
        <begin position="552"/>
        <end position="576"/>
    </location>
</feature>
<dbReference type="EMBL" id="FM992689">
    <property type="protein sequence ID" value="CAX43538.1"/>
    <property type="molecule type" value="Genomic_DNA"/>
</dbReference>
<dbReference type="Gene3D" id="3.30.420.40">
    <property type="match status" value="2"/>
</dbReference>
<feature type="compositionally biased region" description="Acidic residues" evidence="6">
    <location>
        <begin position="905"/>
        <end position="914"/>
    </location>
</feature>
<dbReference type="eggNOG" id="KOG0104">
    <property type="taxonomic scope" value="Eukaryota"/>
</dbReference>
<evidence type="ECO:0000256" key="7">
    <source>
        <dbReference type="SAM" id="Phobius"/>
    </source>
</evidence>
<name>B9WAW8_CANDC</name>
<dbReference type="Gene3D" id="3.90.640.10">
    <property type="entry name" value="Actin, Chain A, domain 4"/>
    <property type="match status" value="1"/>
</dbReference>
<evidence type="ECO:0000256" key="3">
    <source>
        <dbReference type="ARBA" id="ARBA00022741"/>
    </source>
</evidence>
<dbReference type="Gene3D" id="3.30.30.30">
    <property type="match status" value="1"/>
</dbReference>
<dbReference type="GO" id="GO:0034663">
    <property type="term" value="C:endoplasmic reticulum chaperone complex"/>
    <property type="evidence" value="ECO:0007669"/>
    <property type="project" value="TreeGrafter"/>
</dbReference>
<comment type="subcellular location">
    <subcellularLocation>
        <location evidence="1">Endoplasmic reticulum lumen</location>
    </subcellularLocation>
</comment>
<accession>B9WAW8</accession>
<gene>
    <name evidence="8" type="ordered locus">Cd36_17610</name>
    <name evidence="9" type="ORF">CD36_17610</name>
</gene>
<evidence type="ECO:0000256" key="6">
    <source>
        <dbReference type="SAM" id="MobiDB-lite"/>
    </source>
</evidence>
<protein>
    <submittedName>
        <fullName evidence="9">Heat shock protein 70 homolog LHS1, putative</fullName>
    </submittedName>
</protein>
<dbReference type="AlphaFoldDB" id="B9WAW8"/>
<feature type="compositionally biased region" description="Low complexity" evidence="6">
    <location>
        <begin position="562"/>
        <end position="576"/>
    </location>
</feature>
<dbReference type="InterPro" id="IPR013126">
    <property type="entry name" value="Hsp_70_fam"/>
</dbReference>
<keyword evidence="4" id="KW-0067">ATP-binding</keyword>
<dbReference type="InterPro" id="IPR029048">
    <property type="entry name" value="HSP70_C_sf"/>
</dbReference>
<reference evidence="9 10" key="1">
    <citation type="journal article" date="2009" name="Genome Res.">
        <title>Comparative genomics of the fungal pathogens Candida dubliniensis and Candida albicans.</title>
        <authorList>
            <person name="Jackson A.P."/>
            <person name="Gamble J.A."/>
            <person name="Yeomans T."/>
            <person name="Moran G.P."/>
            <person name="Saunders D."/>
            <person name="Harris D."/>
            <person name="Aslett M."/>
            <person name="Barrell J.F."/>
            <person name="Butler G."/>
            <person name="Citiulo F."/>
            <person name="Coleman D.C."/>
            <person name="de Groot P.W.J."/>
            <person name="Goodwin T.J."/>
            <person name="Quail M.A."/>
            <person name="McQuillan J."/>
            <person name="Munro C.A."/>
            <person name="Pain A."/>
            <person name="Poulter R.T."/>
            <person name="Rajandream M.A."/>
            <person name="Renauld H."/>
            <person name="Spiering M.J."/>
            <person name="Tivey A."/>
            <person name="Gow N.A.R."/>
            <person name="Barrell B."/>
            <person name="Sullivan D.J."/>
            <person name="Berriman M."/>
        </authorList>
    </citation>
    <scope>NUCLEOTIDE SEQUENCE [LARGE SCALE GENOMIC DNA]</scope>
    <source>
        <strain evidence="10">CD36 / ATCC MYA-646 / CBS 7987 / NCPF 3949 / NRRL Y-17841</strain>
    </source>
</reference>
<feature type="compositionally biased region" description="Basic and acidic residues" evidence="6">
    <location>
        <begin position="863"/>
        <end position="877"/>
    </location>
</feature>
<keyword evidence="7" id="KW-0472">Membrane</keyword>
<evidence type="ECO:0000313" key="8">
    <source>
        <dbReference type="CGD" id="CAL0000165076"/>
    </source>
</evidence>
<dbReference type="PANTHER" id="PTHR45639">
    <property type="entry name" value="HSC70CB, ISOFORM G-RELATED"/>
    <property type="match status" value="1"/>
</dbReference>